<dbReference type="RefSeq" id="WP_186916365.1">
    <property type="nucleotide sequence ID" value="NZ_JACOFZ010000003.1"/>
</dbReference>
<dbReference type="CDD" id="cd21132">
    <property type="entry name" value="EVE-like"/>
    <property type="match status" value="1"/>
</dbReference>
<comment type="similarity">
    <text evidence="1">Belongs to the UPF0310 family.</text>
</comment>
<evidence type="ECO:0000256" key="1">
    <source>
        <dbReference type="HAMAP-Rule" id="MF_00771"/>
    </source>
</evidence>
<dbReference type="Pfam" id="PF01878">
    <property type="entry name" value="EVE"/>
    <property type="match status" value="1"/>
</dbReference>
<evidence type="ECO:0000259" key="2">
    <source>
        <dbReference type="Pfam" id="PF01878"/>
    </source>
</evidence>
<dbReference type="InterPro" id="IPR015947">
    <property type="entry name" value="PUA-like_sf"/>
</dbReference>
<evidence type="ECO:0000313" key="4">
    <source>
        <dbReference type="Proteomes" id="UP000627446"/>
    </source>
</evidence>
<dbReference type="InterPro" id="IPR022996">
    <property type="entry name" value="UPF0310"/>
</dbReference>
<accession>A0A923HLS3</accession>
<dbReference type="EMBL" id="JACOFZ010000003">
    <property type="protein sequence ID" value="MBC3881980.1"/>
    <property type="molecule type" value="Genomic_DNA"/>
</dbReference>
<dbReference type="SUPFAM" id="SSF88697">
    <property type="entry name" value="PUA domain-like"/>
    <property type="match status" value="1"/>
</dbReference>
<reference evidence="3" key="1">
    <citation type="submission" date="2020-08" db="EMBL/GenBank/DDBJ databases">
        <title>Novel species isolated from subtropical streams in China.</title>
        <authorList>
            <person name="Lu H."/>
        </authorList>
    </citation>
    <scope>NUCLEOTIDE SEQUENCE</scope>
    <source>
        <strain evidence="3">LX22W</strain>
    </source>
</reference>
<dbReference type="InterPro" id="IPR002740">
    <property type="entry name" value="EVE_domain"/>
</dbReference>
<dbReference type="HAMAP" id="MF_00771">
    <property type="entry name" value="UPF0310"/>
    <property type="match status" value="1"/>
</dbReference>
<name>A0A923HLS3_9BURK</name>
<dbReference type="Gene3D" id="3.10.590.10">
    <property type="entry name" value="ph1033 like domains"/>
    <property type="match status" value="1"/>
</dbReference>
<gene>
    <name evidence="3" type="ORF">H8K36_11375</name>
</gene>
<proteinExistence type="inferred from homology"/>
<evidence type="ECO:0000313" key="3">
    <source>
        <dbReference type="EMBL" id="MBC3881980.1"/>
    </source>
</evidence>
<dbReference type="AlphaFoldDB" id="A0A923HLS3"/>
<keyword evidence="4" id="KW-1185">Reference proteome</keyword>
<organism evidence="3 4">
    <name type="scientific">Undibacterium nitidum</name>
    <dbReference type="NCBI Taxonomy" id="2762298"/>
    <lineage>
        <taxon>Bacteria</taxon>
        <taxon>Pseudomonadati</taxon>
        <taxon>Pseudomonadota</taxon>
        <taxon>Betaproteobacteria</taxon>
        <taxon>Burkholderiales</taxon>
        <taxon>Oxalobacteraceae</taxon>
        <taxon>Undibacterium</taxon>
    </lineage>
</organism>
<protein>
    <recommendedName>
        <fullName evidence="1">UPF0310 protein H8K36_11375</fullName>
    </recommendedName>
</protein>
<sequence length="163" mass="18395">MTKYWIAVASAEHVRFGQAQGFMQVCHGKSGPLRRLQAGDVVVYYSPVEVFGSKLACQAFTAIGVVLPRPPYQVTMLIEDTIPFHPFRRDVQWFASHTYPIKPLLNQLEFSKGRSNWAYPLRFGLVEISEADMRLIAQAMQVNELDVGSRSIVSRPQASFAFD</sequence>
<feature type="domain" description="EVE" evidence="2">
    <location>
        <begin position="3"/>
        <end position="138"/>
    </location>
</feature>
<dbReference type="Proteomes" id="UP000627446">
    <property type="component" value="Unassembled WGS sequence"/>
</dbReference>
<dbReference type="NCBIfam" id="NF002616">
    <property type="entry name" value="PRK02268.1-2"/>
    <property type="match status" value="1"/>
</dbReference>
<comment type="caution">
    <text evidence="3">The sequence shown here is derived from an EMBL/GenBank/DDBJ whole genome shotgun (WGS) entry which is preliminary data.</text>
</comment>